<reference evidence="3 4" key="1">
    <citation type="journal article" date="2021" name="Sci. Rep.">
        <title>The genome of the diatom Chaetoceros tenuissimus carries an ancient integrated fragment of an extant virus.</title>
        <authorList>
            <person name="Hongo Y."/>
            <person name="Kimura K."/>
            <person name="Takaki Y."/>
            <person name="Yoshida Y."/>
            <person name="Baba S."/>
            <person name="Kobayashi G."/>
            <person name="Nagasaki K."/>
            <person name="Hano T."/>
            <person name="Tomaru Y."/>
        </authorList>
    </citation>
    <scope>NUCLEOTIDE SEQUENCE [LARGE SCALE GENOMIC DNA]</scope>
    <source>
        <strain evidence="3 4">NIES-3715</strain>
    </source>
</reference>
<proteinExistence type="predicted"/>
<sequence>MKSRLSKVNKLKKNIIGRLNSISSISTIKEESSGENGEDFAIKADTFPKDIVDATFMEVLHRSESSLPSMTETAPKDDHSVGSLSTMSYDQSASFHLSLPLSMGGLDDEGISVSSIESDVLAQIRDLQCRLRMQEETKSELLKQCLRLQKRVTSGASFAVDTGISTRHLKQLKKENLKLKEEHAEREKEYMNTMNELENRINEGKRRKNFGIGEEYCHDEN</sequence>
<keyword evidence="4" id="KW-1185">Reference proteome</keyword>
<feature type="coiled-coil region" evidence="1">
    <location>
        <begin position="124"/>
        <end position="207"/>
    </location>
</feature>
<dbReference type="EMBL" id="BLLK01000038">
    <property type="protein sequence ID" value="GFH49423.1"/>
    <property type="molecule type" value="Genomic_DNA"/>
</dbReference>
<comment type="caution">
    <text evidence="3">The sequence shown here is derived from an EMBL/GenBank/DDBJ whole genome shotgun (WGS) entry which is preliminary data.</text>
</comment>
<accession>A0AAD3CPD0</accession>
<name>A0AAD3CPD0_9STRA</name>
<evidence type="ECO:0000256" key="1">
    <source>
        <dbReference type="SAM" id="Coils"/>
    </source>
</evidence>
<evidence type="ECO:0000313" key="4">
    <source>
        <dbReference type="Proteomes" id="UP001054902"/>
    </source>
</evidence>
<evidence type="ECO:0000256" key="2">
    <source>
        <dbReference type="SAM" id="MobiDB-lite"/>
    </source>
</evidence>
<feature type="region of interest" description="Disordered" evidence="2">
    <location>
        <begin position="64"/>
        <end position="83"/>
    </location>
</feature>
<protein>
    <submittedName>
        <fullName evidence="3">Uncharacterized protein</fullName>
    </submittedName>
</protein>
<organism evidence="3 4">
    <name type="scientific">Chaetoceros tenuissimus</name>
    <dbReference type="NCBI Taxonomy" id="426638"/>
    <lineage>
        <taxon>Eukaryota</taxon>
        <taxon>Sar</taxon>
        <taxon>Stramenopiles</taxon>
        <taxon>Ochrophyta</taxon>
        <taxon>Bacillariophyta</taxon>
        <taxon>Coscinodiscophyceae</taxon>
        <taxon>Chaetocerotophycidae</taxon>
        <taxon>Chaetocerotales</taxon>
        <taxon>Chaetocerotaceae</taxon>
        <taxon>Chaetoceros</taxon>
    </lineage>
</organism>
<evidence type="ECO:0000313" key="3">
    <source>
        <dbReference type="EMBL" id="GFH49423.1"/>
    </source>
</evidence>
<keyword evidence="1" id="KW-0175">Coiled coil</keyword>
<gene>
    <name evidence="3" type="ORF">CTEN210_05899</name>
</gene>
<dbReference type="Proteomes" id="UP001054902">
    <property type="component" value="Unassembled WGS sequence"/>
</dbReference>
<dbReference type="AlphaFoldDB" id="A0AAD3CPD0"/>